<name>A0A9Q3ISI7_9BASI</name>
<reference evidence="1" key="1">
    <citation type="submission" date="2021-03" db="EMBL/GenBank/DDBJ databases">
        <title>Draft genome sequence of rust myrtle Austropuccinia psidii MF-1, a brazilian biotype.</title>
        <authorList>
            <person name="Quecine M.C."/>
            <person name="Pachon D.M.R."/>
            <person name="Bonatelli M.L."/>
            <person name="Correr F.H."/>
            <person name="Franceschini L.M."/>
            <person name="Leite T.F."/>
            <person name="Margarido G.R.A."/>
            <person name="Almeida C.A."/>
            <person name="Ferrarezi J.A."/>
            <person name="Labate C.A."/>
        </authorList>
    </citation>
    <scope>NUCLEOTIDE SEQUENCE</scope>
    <source>
        <strain evidence="1">MF-1</strain>
    </source>
</reference>
<dbReference type="EMBL" id="AVOT02054625">
    <property type="protein sequence ID" value="MBW0549315.1"/>
    <property type="molecule type" value="Genomic_DNA"/>
</dbReference>
<comment type="caution">
    <text evidence="1">The sequence shown here is derived from an EMBL/GenBank/DDBJ whole genome shotgun (WGS) entry which is preliminary data.</text>
</comment>
<proteinExistence type="predicted"/>
<dbReference type="Proteomes" id="UP000765509">
    <property type="component" value="Unassembled WGS sequence"/>
</dbReference>
<sequence>MVVLRAISFPKVEELTPGGPSSSRFNTRNPLLLTIDAGWLNRPNRFKTLIGFIDVVNLCSGHTIFRKLLQVIKDTITIKYRRWRIRVIGVTNGSQIQTPLQVKIQSQEQESHGQIQVRKSIMEI</sequence>
<dbReference type="AlphaFoldDB" id="A0A9Q3ISI7"/>
<gene>
    <name evidence="1" type="ORF">O181_089030</name>
</gene>
<organism evidence="1 2">
    <name type="scientific">Austropuccinia psidii MF-1</name>
    <dbReference type="NCBI Taxonomy" id="1389203"/>
    <lineage>
        <taxon>Eukaryota</taxon>
        <taxon>Fungi</taxon>
        <taxon>Dikarya</taxon>
        <taxon>Basidiomycota</taxon>
        <taxon>Pucciniomycotina</taxon>
        <taxon>Pucciniomycetes</taxon>
        <taxon>Pucciniales</taxon>
        <taxon>Sphaerophragmiaceae</taxon>
        <taxon>Austropuccinia</taxon>
    </lineage>
</organism>
<evidence type="ECO:0000313" key="1">
    <source>
        <dbReference type="EMBL" id="MBW0549315.1"/>
    </source>
</evidence>
<protein>
    <submittedName>
        <fullName evidence="1">Uncharacterized protein</fullName>
    </submittedName>
</protein>
<evidence type="ECO:0000313" key="2">
    <source>
        <dbReference type="Proteomes" id="UP000765509"/>
    </source>
</evidence>
<accession>A0A9Q3ISI7</accession>
<keyword evidence="2" id="KW-1185">Reference proteome</keyword>